<dbReference type="AlphaFoldDB" id="A0A0H2RGG6"/>
<organism evidence="2 3">
    <name type="scientific">Schizopora paradoxa</name>
    <dbReference type="NCBI Taxonomy" id="27342"/>
    <lineage>
        <taxon>Eukaryota</taxon>
        <taxon>Fungi</taxon>
        <taxon>Dikarya</taxon>
        <taxon>Basidiomycota</taxon>
        <taxon>Agaricomycotina</taxon>
        <taxon>Agaricomycetes</taxon>
        <taxon>Hymenochaetales</taxon>
        <taxon>Schizoporaceae</taxon>
        <taxon>Schizopora</taxon>
    </lineage>
</organism>
<feature type="region of interest" description="Disordered" evidence="1">
    <location>
        <begin position="1"/>
        <end position="44"/>
    </location>
</feature>
<dbReference type="InParanoid" id="A0A0H2RGG6"/>
<keyword evidence="3" id="KW-1185">Reference proteome</keyword>
<name>A0A0H2RGG6_9AGAM</name>
<protein>
    <submittedName>
        <fullName evidence="2">Uncharacterized protein</fullName>
    </submittedName>
</protein>
<evidence type="ECO:0000313" key="3">
    <source>
        <dbReference type="Proteomes" id="UP000053477"/>
    </source>
</evidence>
<dbReference type="Proteomes" id="UP000053477">
    <property type="component" value="Unassembled WGS sequence"/>
</dbReference>
<feature type="compositionally biased region" description="Basic and acidic residues" evidence="1">
    <location>
        <begin position="7"/>
        <end position="30"/>
    </location>
</feature>
<gene>
    <name evidence="2" type="ORF">SCHPADRAFT_497226</name>
</gene>
<evidence type="ECO:0000313" key="2">
    <source>
        <dbReference type="EMBL" id="KLO10899.1"/>
    </source>
</evidence>
<accession>A0A0H2RGG6</accession>
<proteinExistence type="predicted"/>
<evidence type="ECO:0000256" key="1">
    <source>
        <dbReference type="SAM" id="MobiDB-lite"/>
    </source>
</evidence>
<sequence>MRTRSCGGEDRERNSFPFDDATRARRRDSNGIKTSAHGRGTSWPSTTAYVRWDEDARSREPPGVTVAPTTGGWPALPDLLGGKLALPAHGALNSALQRLGGWAALFRGIIIHFRTGGGGGVCITRETFTSTTIHRQCLSFLLDVASALALCNCLCSCLSHHPTRPTSPYMYM</sequence>
<reference evidence="2 3" key="1">
    <citation type="submission" date="2015-04" db="EMBL/GenBank/DDBJ databases">
        <title>Complete genome sequence of Schizopora paradoxa KUC8140, a cosmopolitan wood degrader in East Asia.</title>
        <authorList>
            <consortium name="DOE Joint Genome Institute"/>
            <person name="Min B."/>
            <person name="Park H."/>
            <person name="Jang Y."/>
            <person name="Kim J.-J."/>
            <person name="Kim K.H."/>
            <person name="Pangilinan J."/>
            <person name="Lipzen A."/>
            <person name="Riley R."/>
            <person name="Grigoriev I.V."/>
            <person name="Spatafora J.W."/>
            <person name="Choi I.-G."/>
        </authorList>
    </citation>
    <scope>NUCLEOTIDE SEQUENCE [LARGE SCALE GENOMIC DNA]</scope>
    <source>
        <strain evidence="2 3">KUC8140</strain>
    </source>
</reference>
<dbReference type="EMBL" id="KQ086014">
    <property type="protein sequence ID" value="KLO10899.1"/>
    <property type="molecule type" value="Genomic_DNA"/>
</dbReference>